<dbReference type="Pfam" id="PF00468">
    <property type="entry name" value="Ribosomal_L34"/>
    <property type="match status" value="1"/>
</dbReference>
<dbReference type="Proteomes" id="UP001066276">
    <property type="component" value="Chromosome 12"/>
</dbReference>
<evidence type="ECO:0000256" key="1">
    <source>
        <dbReference type="ARBA" id="ARBA00010111"/>
    </source>
</evidence>
<keyword evidence="3" id="KW-0687">Ribonucleoprotein</keyword>
<dbReference type="GO" id="GO:0003735">
    <property type="term" value="F:structural constituent of ribosome"/>
    <property type="evidence" value="ECO:0007669"/>
    <property type="project" value="InterPro"/>
</dbReference>
<evidence type="ECO:0000256" key="4">
    <source>
        <dbReference type="ARBA" id="ARBA00035274"/>
    </source>
</evidence>
<reference evidence="6" key="1">
    <citation type="journal article" date="2022" name="bioRxiv">
        <title>Sequencing and chromosome-scale assembly of the giantPleurodeles waltlgenome.</title>
        <authorList>
            <person name="Brown T."/>
            <person name="Elewa A."/>
            <person name="Iarovenko S."/>
            <person name="Subramanian E."/>
            <person name="Araus A.J."/>
            <person name="Petzold A."/>
            <person name="Susuki M."/>
            <person name="Suzuki K.-i.T."/>
            <person name="Hayashi T."/>
            <person name="Toyoda A."/>
            <person name="Oliveira C."/>
            <person name="Osipova E."/>
            <person name="Leigh N.D."/>
            <person name="Simon A."/>
            <person name="Yun M.H."/>
        </authorList>
    </citation>
    <scope>NUCLEOTIDE SEQUENCE</scope>
    <source>
        <strain evidence="6">20211129_DDA</strain>
        <tissue evidence="6">Liver</tissue>
    </source>
</reference>
<evidence type="ECO:0000313" key="6">
    <source>
        <dbReference type="EMBL" id="KAJ1085782.1"/>
    </source>
</evidence>
<dbReference type="FunFam" id="1.10.287.3980:FF:000001">
    <property type="entry name" value="Mitochondrial ribosomal protein L34"/>
    <property type="match status" value="1"/>
</dbReference>
<sequence length="145" mass="16154">MAVRGGFSRTSGVGAANMAFFGMLRGPWSRSAAASRLPLMLRATKPPSQERTVAIFSRVQRASPSSSLVSGTLPTLERGILDQSWSAKLLPWRMQPVRTRARGNEYQPKNIKRINTHGWLKRISTRGGIEVILRRMLKGRKSLSH</sequence>
<evidence type="ECO:0000256" key="2">
    <source>
        <dbReference type="ARBA" id="ARBA00022980"/>
    </source>
</evidence>
<keyword evidence="7" id="KW-1185">Reference proteome</keyword>
<gene>
    <name evidence="6" type="ORF">NDU88_005907</name>
</gene>
<protein>
    <recommendedName>
        <fullName evidence="4">Large ribosomal subunit protein bL34m</fullName>
    </recommendedName>
    <alternativeName>
        <fullName evidence="5">39S ribosomal protein L34, mitochondrial</fullName>
    </alternativeName>
</protein>
<name>A0AAV7L2N5_PLEWA</name>
<proteinExistence type="inferred from homology"/>
<dbReference type="GO" id="GO:0006412">
    <property type="term" value="P:translation"/>
    <property type="evidence" value="ECO:0007669"/>
    <property type="project" value="InterPro"/>
</dbReference>
<evidence type="ECO:0000256" key="5">
    <source>
        <dbReference type="ARBA" id="ARBA00035434"/>
    </source>
</evidence>
<dbReference type="InterPro" id="IPR000271">
    <property type="entry name" value="Ribosomal_bL34"/>
</dbReference>
<evidence type="ECO:0000313" key="7">
    <source>
        <dbReference type="Proteomes" id="UP001066276"/>
    </source>
</evidence>
<comment type="caution">
    <text evidence="6">The sequence shown here is derived from an EMBL/GenBank/DDBJ whole genome shotgun (WGS) entry which is preliminary data.</text>
</comment>
<dbReference type="PANTHER" id="PTHR14503">
    <property type="entry name" value="MITOCHONDRIAL RIBOSOMAL PROTEIN 34 FAMILY MEMBER"/>
    <property type="match status" value="1"/>
</dbReference>
<dbReference type="PANTHER" id="PTHR14503:SF4">
    <property type="entry name" value="LARGE RIBOSOMAL SUBUNIT PROTEIN BL34M"/>
    <property type="match status" value="1"/>
</dbReference>
<keyword evidence="2" id="KW-0689">Ribosomal protein</keyword>
<evidence type="ECO:0000256" key="3">
    <source>
        <dbReference type="ARBA" id="ARBA00023274"/>
    </source>
</evidence>
<accession>A0AAV7L2N5</accession>
<dbReference type="GO" id="GO:0005762">
    <property type="term" value="C:mitochondrial large ribosomal subunit"/>
    <property type="evidence" value="ECO:0007669"/>
    <property type="project" value="TreeGrafter"/>
</dbReference>
<organism evidence="6 7">
    <name type="scientific">Pleurodeles waltl</name>
    <name type="common">Iberian ribbed newt</name>
    <dbReference type="NCBI Taxonomy" id="8319"/>
    <lineage>
        <taxon>Eukaryota</taxon>
        <taxon>Metazoa</taxon>
        <taxon>Chordata</taxon>
        <taxon>Craniata</taxon>
        <taxon>Vertebrata</taxon>
        <taxon>Euteleostomi</taxon>
        <taxon>Amphibia</taxon>
        <taxon>Batrachia</taxon>
        <taxon>Caudata</taxon>
        <taxon>Salamandroidea</taxon>
        <taxon>Salamandridae</taxon>
        <taxon>Pleurodelinae</taxon>
        <taxon>Pleurodeles</taxon>
    </lineage>
</organism>
<dbReference type="EMBL" id="JANPWB010000016">
    <property type="protein sequence ID" value="KAJ1085782.1"/>
    <property type="molecule type" value="Genomic_DNA"/>
</dbReference>
<dbReference type="Gene3D" id="1.10.287.3980">
    <property type="match status" value="1"/>
</dbReference>
<comment type="similarity">
    <text evidence="1">Belongs to the bacterial ribosomal protein bL34 family.</text>
</comment>
<dbReference type="AlphaFoldDB" id="A0AAV7L2N5"/>